<dbReference type="Gene3D" id="1.20.1270.10">
    <property type="match status" value="1"/>
</dbReference>
<gene>
    <name evidence="5" type="ORF">TVAG_462840</name>
</gene>
<evidence type="ECO:0000313" key="6">
    <source>
        <dbReference type="Proteomes" id="UP000001542"/>
    </source>
</evidence>
<dbReference type="OrthoDB" id="10262720at2759"/>
<keyword evidence="2" id="KW-0067">ATP-binding</keyword>
<dbReference type="EMBL" id="DS113217">
    <property type="protein sequence ID" value="EAY18598.1"/>
    <property type="molecule type" value="Genomic_DNA"/>
</dbReference>
<proteinExistence type="predicted"/>
<name>A2DLZ5_TRIV3</name>
<dbReference type="RefSeq" id="XP_001579584.1">
    <property type="nucleotide sequence ID" value="XM_001579534.1"/>
</dbReference>
<dbReference type="InParanoid" id="A2DLZ5"/>
<accession>A2DLZ5</accession>
<feature type="compositionally biased region" description="Pro residues" evidence="4">
    <location>
        <begin position="753"/>
        <end position="764"/>
    </location>
</feature>
<dbReference type="Pfam" id="PF00012">
    <property type="entry name" value="HSP70"/>
    <property type="match status" value="1"/>
</dbReference>
<dbReference type="PRINTS" id="PR01217">
    <property type="entry name" value="PRICHEXTENSN"/>
</dbReference>
<evidence type="ECO:0000256" key="4">
    <source>
        <dbReference type="SAM" id="MobiDB-lite"/>
    </source>
</evidence>
<dbReference type="SMR" id="A2DLZ5"/>
<reference evidence="5" key="2">
    <citation type="journal article" date="2007" name="Science">
        <title>Draft genome sequence of the sexually transmitted pathogen Trichomonas vaginalis.</title>
        <authorList>
            <person name="Carlton J.M."/>
            <person name="Hirt R.P."/>
            <person name="Silva J.C."/>
            <person name="Delcher A.L."/>
            <person name="Schatz M."/>
            <person name="Zhao Q."/>
            <person name="Wortman J.R."/>
            <person name="Bidwell S.L."/>
            <person name="Alsmark U.C.M."/>
            <person name="Besteiro S."/>
            <person name="Sicheritz-Ponten T."/>
            <person name="Noel C.J."/>
            <person name="Dacks J.B."/>
            <person name="Foster P.G."/>
            <person name="Simillion C."/>
            <person name="Van de Peer Y."/>
            <person name="Miranda-Saavedra D."/>
            <person name="Barton G.J."/>
            <person name="Westrop G.D."/>
            <person name="Mueller S."/>
            <person name="Dessi D."/>
            <person name="Fiori P.L."/>
            <person name="Ren Q."/>
            <person name="Paulsen I."/>
            <person name="Zhang H."/>
            <person name="Bastida-Corcuera F.D."/>
            <person name="Simoes-Barbosa A."/>
            <person name="Brown M.T."/>
            <person name="Hayes R.D."/>
            <person name="Mukherjee M."/>
            <person name="Okumura C.Y."/>
            <person name="Schneider R."/>
            <person name="Smith A.J."/>
            <person name="Vanacova S."/>
            <person name="Villalvazo M."/>
            <person name="Haas B.J."/>
            <person name="Pertea M."/>
            <person name="Feldblyum T.V."/>
            <person name="Utterback T.R."/>
            <person name="Shu C.L."/>
            <person name="Osoegawa K."/>
            <person name="de Jong P.J."/>
            <person name="Hrdy I."/>
            <person name="Horvathova L."/>
            <person name="Zubacova Z."/>
            <person name="Dolezal P."/>
            <person name="Malik S.B."/>
            <person name="Logsdon J.M. Jr."/>
            <person name="Henze K."/>
            <person name="Gupta A."/>
            <person name="Wang C.C."/>
            <person name="Dunne R.L."/>
            <person name="Upcroft J.A."/>
            <person name="Upcroft P."/>
            <person name="White O."/>
            <person name="Salzberg S.L."/>
            <person name="Tang P."/>
            <person name="Chiu C.-H."/>
            <person name="Lee Y.-S."/>
            <person name="Embley T.M."/>
            <person name="Coombs G.H."/>
            <person name="Mottram J.C."/>
            <person name="Tachezy J."/>
            <person name="Fraser-Liggett C.M."/>
            <person name="Johnson P.J."/>
        </authorList>
    </citation>
    <scope>NUCLEOTIDE SEQUENCE [LARGE SCALE GENOMIC DNA]</scope>
    <source>
        <strain evidence="5">G3</strain>
    </source>
</reference>
<keyword evidence="1" id="KW-0547">Nucleotide-binding</keyword>
<dbReference type="STRING" id="5722.A2DLZ5"/>
<dbReference type="GO" id="GO:0000774">
    <property type="term" value="F:adenyl-nucleotide exchange factor activity"/>
    <property type="evidence" value="ECO:0000318"/>
    <property type="project" value="GO_Central"/>
</dbReference>
<dbReference type="SUPFAM" id="SSF100934">
    <property type="entry name" value="Heat shock protein 70kD (HSP70), C-terminal subdomain"/>
    <property type="match status" value="1"/>
</dbReference>
<dbReference type="AlphaFoldDB" id="A2DLZ5"/>
<dbReference type="GO" id="GO:0034663">
    <property type="term" value="C:endoplasmic reticulum chaperone complex"/>
    <property type="evidence" value="ECO:0000318"/>
    <property type="project" value="GO_Central"/>
</dbReference>
<dbReference type="FunFam" id="3.90.640.10:FF:000029">
    <property type="entry name" value="Heat shock protein 110"/>
    <property type="match status" value="1"/>
</dbReference>
<dbReference type="FunFam" id="1.20.1270.10:FF:000066">
    <property type="entry name" value="DnaK protein"/>
    <property type="match status" value="1"/>
</dbReference>
<dbReference type="InterPro" id="IPR013126">
    <property type="entry name" value="Hsp_70_fam"/>
</dbReference>
<dbReference type="GO" id="GO:0140662">
    <property type="term" value="F:ATP-dependent protein folding chaperone"/>
    <property type="evidence" value="ECO:0007669"/>
    <property type="project" value="InterPro"/>
</dbReference>
<dbReference type="Proteomes" id="UP000001542">
    <property type="component" value="Unassembled WGS sequence"/>
</dbReference>
<feature type="region of interest" description="Disordered" evidence="4">
    <location>
        <begin position="693"/>
        <end position="836"/>
    </location>
</feature>
<feature type="compositionally biased region" description="Basic and acidic residues" evidence="4">
    <location>
        <begin position="798"/>
        <end position="836"/>
    </location>
</feature>
<feature type="compositionally biased region" description="Pro residues" evidence="4">
    <location>
        <begin position="704"/>
        <end position="741"/>
    </location>
</feature>
<dbReference type="Gene3D" id="3.30.420.40">
    <property type="match status" value="2"/>
</dbReference>
<reference evidence="5" key="1">
    <citation type="submission" date="2006-10" db="EMBL/GenBank/DDBJ databases">
        <authorList>
            <person name="Amadeo P."/>
            <person name="Zhao Q."/>
            <person name="Wortman J."/>
            <person name="Fraser-Liggett C."/>
            <person name="Carlton J."/>
        </authorList>
    </citation>
    <scope>NUCLEOTIDE SEQUENCE</scope>
    <source>
        <strain evidence="5">G3</strain>
    </source>
</reference>
<evidence type="ECO:0000256" key="3">
    <source>
        <dbReference type="ARBA" id="ARBA00023186"/>
    </source>
</evidence>
<dbReference type="PANTHER" id="PTHR45639">
    <property type="entry name" value="HSC70CB, ISOFORM G-RELATED"/>
    <property type="match status" value="1"/>
</dbReference>
<sequence>MFSFLLFSNVRSVVVGIDFGHANIKAGMGKFSGVVAVNNQQSKKLSPSYFAFYNYSDPKNSHPLNGTHWAIDDIDNCTWDYTSLAENHAKRHPNNIIQSFFPLLNESIGLSHREAMAATLRYLLFTMDSGVYTPEKTMLTLSVEPFLSRHERYALKEVARLANTTLNFIVDSPTAVAHYYVLGRTKRLSNDIAFIDIGATGTWISIFSFSTMGKDVIMNQKAIVTNGTLGGNAMDKVVGDHLYQQFVKKFGKTTDSQKVMNRFYTAARMAKERLSIDIEYTVSMEDVIDDERFEYYITREEFNELIQPFADSLADLIKDAMEKAGISKLDTVEAIGGNSRPQLLHEVMANVTHVGQISHTLNPEEAVILGATILGSTKSSSYRLPKKIKSTTFCNTHIEVEVNGNKTDLYKPKDKAEKFMIRYYPLAKVNNTNFTIYADDDYARPLDIFSINFPENVTFPEDAEVMIKYGMDTFSLPAIEKIECDGKKLNVTHYFSDWQLNEERFNFSQSFIMKMEEIERDRHNASSTRNELEFYLFQIREKMESDDEFKEFLSEGDKVNITKGLQEAQEFLDNLNNPFAHSQVFRDQLNKFKDTTKDVEMRIEEWKLIPENLKSLNKTIREVAKYLKEEVPKKRPWLVTHYKDTYDNLVDNYNHTKEWLEENYYNLTHWNKTVNPETKHNQINVKRQILEFNMNGSKRQKKPTPTPKGWTPPPATPTPTPYEPPPPPPDWDRPPPPPDFDPGPRPEGYEGEWPPPPPPPPPRPEGWEGEWPPHHHHDVPPPPPPPPEHDVPPPPPPPEHDVPPPPEAEKVAENQQRTEERENLRDEVERKIGDDL</sequence>
<protein>
    <submittedName>
        <fullName evidence="5">DnaK protein</fullName>
    </submittedName>
</protein>
<dbReference type="InterPro" id="IPR043129">
    <property type="entry name" value="ATPase_NBD"/>
</dbReference>
<evidence type="ECO:0000256" key="1">
    <source>
        <dbReference type="ARBA" id="ARBA00022741"/>
    </source>
</evidence>
<dbReference type="Gene3D" id="3.30.30.30">
    <property type="match status" value="1"/>
</dbReference>
<dbReference type="PANTHER" id="PTHR45639:SF3">
    <property type="entry name" value="HYPOXIA UP-REGULATED PROTEIN 1"/>
    <property type="match status" value="1"/>
</dbReference>
<dbReference type="InterPro" id="IPR029048">
    <property type="entry name" value="HSP70_C_sf"/>
</dbReference>
<dbReference type="Gene3D" id="3.90.640.10">
    <property type="entry name" value="Actin, Chain A, domain 4"/>
    <property type="match status" value="1"/>
</dbReference>
<feature type="compositionally biased region" description="Pro residues" evidence="4">
    <location>
        <begin position="780"/>
        <end position="797"/>
    </location>
</feature>
<keyword evidence="6" id="KW-1185">Reference proteome</keyword>
<dbReference type="KEGG" id="tva:5464111"/>
<organism evidence="5 6">
    <name type="scientific">Trichomonas vaginalis (strain ATCC PRA-98 / G3)</name>
    <dbReference type="NCBI Taxonomy" id="412133"/>
    <lineage>
        <taxon>Eukaryota</taxon>
        <taxon>Metamonada</taxon>
        <taxon>Parabasalia</taxon>
        <taxon>Trichomonadida</taxon>
        <taxon>Trichomonadidae</taxon>
        <taxon>Trichomonas</taxon>
    </lineage>
</organism>
<dbReference type="VEuPathDB" id="TrichDB:TVAGG3_1012880"/>
<keyword evidence="3" id="KW-0143">Chaperone</keyword>
<dbReference type="eggNOG" id="KOG0101">
    <property type="taxonomic scope" value="Eukaryota"/>
</dbReference>
<dbReference type="GO" id="GO:0005524">
    <property type="term" value="F:ATP binding"/>
    <property type="evidence" value="ECO:0007669"/>
    <property type="project" value="UniProtKB-KW"/>
</dbReference>
<dbReference type="VEuPathDB" id="TrichDB:TVAG_462840"/>
<evidence type="ECO:0000256" key="2">
    <source>
        <dbReference type="ARBA" id="ARBA00022840"/>
    </source>
</evidence>
<dbReference type="SUPFAM" id="SSF53067">
    <property type="entry name" value="Actin-like ATPase domain"/>
    <property type="match status" value="2"/>
</dbReference>
<evidence type="ECO:0000313" key="5">
    <source>
        <dbReference type="EMBL" id="EAY18598.1"/>
    </source>
</evidence>